<dbReference type="PANTHER" id="PTHR38674:SF1">
    <property type="entry name" value="ALKANE 1-MONOOXYGENASE 1"/>
    <property type="match status" value="1"/>
</dbReference>
<evidence type="ECO:0000256" key="5">
    <source>
        <dbReference type="ARBA" id="ARBA00022692"/>
    </source>
</evidence>
<organism evidence="14">
    <name type="scientific">uncultured marine group II/III euryarchaeote KM3_109_G01</name>
    <dbReference type="NCBI Taxonomy" id="1457850"/>
    <lineage>
        <taxon>Archaea</taxon>
        <taxon>Methanobacteriati</taxon>
        <taxon>Methanobacteriota</taxon>
        <taxon>environmental samples</taxon>
    </lineage>
</organism>
<dbReference type="EMBL" id="KF900561">
    <property type="protein sequence ID" value="AIE99362.1"/>
    <property type="molecule type" value="Genomic_DNA"/>
</dbReference>
<dbReference type="InterPro" id="IPR033885">
    <property type="entry name" value="AlkB/XylM"/>
</dbReference>
<evidence type="ECO:0000256" key="10">
    <source>
        <dbReference type="ARBA" id="ARBA00023033"/>
    </source>
</evidence>
<evidence type="ECO:0000259" key="13">
    <source>
        <dbReference type="Pfam" id="PF00487"/>
    </source>
</evidence>
<dbReference type="EC" id="1.14.15.3" evidence="14"/>
<feature type="transmembrane region" description="Helical" evidence="12">
    <location>
        <begin position="96"/>
        <end position="118"/>
    </location>
</feature>
<evidence type="ECO:0000256" key="12">
    <source>
        <dbReference type="SAM" id="Phobius"/>
    </source>
</evidence>
<keyword evidence="3" id="KW-1003">Cell membrane</keyword>
<evidence type="ECO:0000256" key="8">
    <source>
        <dbReference type="ARBA" id="ARBA00023002"/>
    </source>
</evidence>
<dbReference type="GO" id="GO:0004497">
    <property type="term" value="F:monooxygenase activity"/>
    <property type="evidence" value="ECO:0007669"/>
    <property type="project" value="UniProtKB-KW"/>
</dbReference>
<keyword evidence="6" id="KW-0479">Metal-binding</keyword>
<dbReference type="GO" id="GO:0006629">
    <property type="term" value="P:lipid metabolic process"/>
    <property type="evidence" value="ECO:0007669"/>
    <property type="project" value="InterPro"/>
</dbReference>
<keyword evidence="5 12" id="KW-0812">Transmembrane</keyword>
<keyword evidence="11 12" id="KW-0472">Membrane</keyword>
<evidence type="ECO:0000313" key="14">
    <source>
        <dbReference type="EMBL" id="AIE99362.1"/>
    </source>
</evidence>
<evidence type="ECO:0000256" key="3">
    <source>
        <dbReference type="ARBA" id="ARBA00022475"/>
    </source>
</evidence>
<feature type="transmembrane region" description="Helical" evidence="12">
    <location>
        <begin position="20"/>
        <end position="49"/>
    </location>
</feature>
<feature type="transmembrane region" description="Helical" evidence="12">
    <location>
        <begin position="206"/>
        <end position="224"/>
    </location>
</feature>
<comment type="similarity">
    <text evidence="2">Belongs to the fatty acid desaturase type 1 family. AlkB subfamily.</text>
</comment>
<evidence type="ECO:0000256" key="4">
    <source>
        <dbReference type="ARBA" id="ARBA00022519"/>
    </source>
</evidence>
<evidence type="ECO:0000256" key="9">
    <source>
        <dbReference type="ARBA" id="ARBA00023004"/>
    </source>
</evidence>
<feature type="domain" description="Fatty acid desaturase" evidence="13">
    <location>
        <begin position="98"/>
        <end position="302"/>
    </location>
</feature>
<dbReference type="PANTHER" id="PTHR38674">
    <property type="entry name" value="ALKANE 1-MONOOXYGENASE 1"/>
    <property type="match status" value="1"/>
</dbReference>
<dbReference type="Pfam" id="PF00487">
    <property type="entry name" value="FA_desaturase"/>
    <property type="match status" value="1"/>
</dbReference>
<keyword evidence="4" id="KW-0997">Cell inner membrane</keyword>
<accession>A0A075GCH7</accession>
<keyword evidence="8 14" id="KW-0560">Oxidoreductase</keyword>
<keyword evidence="7 12" id="KW-1133">Transmembrane helix</keyword>
<sequence>MSADELRPESWTLHLSGLILPLVLIASNLVGGFWVASGIILALVVYPILDIVSGPSKKNNRPAAGDGRPYEVLLVLHVLLHLVVLTTLIWRVSNAGIGWISLLAALSTGVSAGASGIITAHELGHRKPGSLRWRLSRILLWSVHYLHYTTEHNHNHHRSVGTTADPASAPAERGLWVHICQTIPRQFTSAWKIHESKGKRGPHNPVLHGLFIEVWTLISLWTWLGTSVALAWIIQGVFAILLLEYVNYIRHYGLRREKGERQTHMHSWQTEVRWSNWTLLSVTLHPAHHMKASLPFWRLEAYPDAPTLPSGYYGCFWPCVIPPVWKRWMRPRLKYYGY</sequence>
<dbReference type="GO" id="GO:0046872">
    <property type="term" value="F:metal ion binding"/>
    <property type="evidence" value="ECO:0007669"/>
    <property type="project" value="UniProtKB-KW"/>
</dbReference>
<dbReference type="GO" id="GO:0005886">
    <property type="term" value="C:plasma membrane"/>
    <property type="evidence" value="ECO:0007669"/>
    <property type="project" value="UniProtKB-SubCell"/>
</dbReference>
<evidence type="ECO:0000256" key="2">
    <source>
        <dbReference type="ARBA" id="ARBA00010823"/>
    </source>
</evidence>
<name>A0A075GCH7_9EURY</name>
<dbReference type="AlphaFoldDB" id="A0A075GCH7"/>
<proteinExistence type="inferred from homology"/>
<feature type="transmembrane region" description="Helical" evidence="12">
    <location>
        <begin position="230"/>
        <end position="248"/>
    </location>
</feature>
<evidence type="ECO:0000256" key="1">
    <source>
        <dbReference type="ARBA" id="ARBA00004429"/>
    </source>
</evidence>
<keyword evidence="9" id="KW-0408">Iron</keyword>
<comment type="subcellular location">
    <subcellularLocation>
        <location evidence="1">Cell inner membrane</location>
        <topology evidence="1">Multi-pass membrane protein</topology>
    </subcellularLocation>
</comment>
<reference evidence="14" key="1">
    <citation type="journal article" date="2014" name="Genome Biol. Evol.">
        <title>Pangenome evidence for extensive interdomain horizontal transfer affecting lineage core and shell genes in uncultured planktonic thaumarchaeota and euryarchaeota.</title>
        <authorList>
            <person name="Deschamps P."/>
            <person name="Zivanovic Y."/>
            <person name="Moreira D."/>
            <person name="Rodriguez-Valera F."/>
            <person name="Lopez-Garcia P."/>
        </authorList>
    </citation>
    <scope>NUCLEOTIDE SEQUENCE</scope>
</reference>
<keyword evidence="10" id="KW-0503">Monooxygenase</keyword>
<protein>
    <submittedName>
        <fullName evidence="14">Putative oxidoreductase</fullName>
        <ecNumber evidence="14">1.14.15.3</ecNumber>
    </submittedName>
</protein>
<evidence type="ECO:0000256" key="11">
    <source>
        <dbReference type="ARBA" id="ARBA00023136"/>
    </source>
</evidence>
<evidence type="ECO:0000256" key="7">
    <source>
        <dbReference type="ARBA" id="ARBA00022989"/>
    </source>
</evidence>
<dbReference type="InterPro" id="IPR005804">
    <property type="entry name" value="FA_desaturase_dom"/>
</dbReference>
<evidence type="ECO:0000256" key="6">
    <source>
        <dbReference type="ARBA" id="ARBA00022723"/>
    </source>
</evidence>
<feature type="transmembrane region" description="Helical" evidence="12">
    <location>
        <begin position="70"/>
        <end position="90"/>
    </location>
</feature>